<dbReference type="Pfam" id="PF16171">
    <property type="entry name" value="CENP-T_N"/>
    <property type="match status" value="1"/>
</dbReference>
<feature type="region of interest" description="Disordered" evidence="15">
    <location>
        <begin position="335"/>
        <end position="418"/>
    </location>
</feature>
<name>A0A8D2MYB1_ZONAL</name>
<feature type="compositionally biased region" description="Polar residues" evidence="15">
    <location>
        <begin position="108"/>
        <end position="120"/>
    </location>
</feature>
<comment type="subcellular location">
    <subcellularLocation>
        <location evidence="2">Chromosome</location>
        <location evidence="2">Centromere</location>
        <location evidence="2">Kinetochore</location>
    </subcellularLocation>
    <subcellularLocation>
        <location evidence="1">Nucleus</location>
    </subcellularLocation>
</comment>
<dbReference type="CDD" id="cd22920">
    <property type="entry name" value="HFD_CENP-T"/>
    <property type="match status" value="1"/>
</dbReference>
<evidence type="ECO:0000256" key="4">
    <source>
        <dbReference type="ARBA" id="ARBA00016401"/>
    </source>
</evidence>
<dbReference type="AlphaFoldDB" id="A0A8D2MYB1"/>
<feature type="compositionally biased region" description="Polar residues" evidence="15">
    <location>
        <begin position="338"/>
        <end position="349"/>
    </location>
</feature>
<feature type="compositionally biased region" description="Acidic residues" evidence="15">
    <location>
        <begin position="610"/>
        <end position="619"/>
    </location>
</feature>
<feature type="region of interest" description="Disordered" evidence="15">
    <location>
        <begin position="643"/>
        <end position="682"/>
    </location>
</feature>
<feature type="region of interest" description="Disordered" evidence="15">
    <location>
        <begin position="607"/>
        <end position="629"/>
    </location>
</feature>
<dbReference type="Proteomes" id="UP000694413">
    <property type="component" value="Unassembled WGS sequence"/>
</dbReference>
<evidence type="ECO:0000256" key="1">
    <source>
        <dbReference type="ARBA" id="ARBA00004123"/>
    </source>
</evidence>
<keyword evidence="11" id="KW-0131">Cell cycle</keyword>
<feature type="compositionally biased region" description="Pro residues" evidence="15">
    <location>
        <begin position="29"/>
        <end position="38"/>
    </location>
</feature>
<feature type="region of interest" description="Disordered" evidence="15">
    <location>
        <begin position="1"/>
        <end position="120"/>
    </location>
</feature>
<evidence type="ECO:0000313" key="19">
    <source>
        <dbReference type="Proteomes" id="UP000694413"/>
    </source>
</evidence>
<feature type="compositionally biased region" description="Basic residues" evidence="15">
    <location>
        <begin position="666"/>
        <end position="675"/>
    </location>
</feature>
<evidence type="ECO:0000256" key="3">
    <source>
        <dbReference type="ARBA" id="ARBA00010137"/>
    </source>
</evidence>
<dbReference type="GO" id="GO:0000278">
    <property type="term" value="P:mitotic cell cycle"/>
    <property type="evidence" value="ECO:0007669"/>
    <property type="project" value="TreeGrafter"/>
</dbReference>
<dbReference type="GO" id="GO:0000776">
    <property type="term" value="C:kinetochore"/>
    <property type="evidence" value="ECO:0007669"/>
    <property type="project" value="UniProtKB-KW"/>
</dbReference>
<accession>A0A8D2MYB1</accession>
<keyword evidence="9" id="KW-0238">DNA-binding</keyword>
<dbReference type="GO" id="GO:0007059">
    <property type="term" value="P:chromosome segregation"/>
    <property type="evidence" value="ECO:0007669"/>
    <property type="project" value="TreeGrafter"/>
</dbReference>
<keyword evidence="5" id="KW-0158">Chromosome</keyword>
<dbReference type="Pfam" id="PF15511">
    <property type="entry name" value="CENP-T_C"/>
    <property type="match status" value="1"/>
</dbReference>
<comment type="function">
    <text evidence="13">Component of the CENPA-NAC (nucleosome-associated) complex, a complex that plays a central role in assembly of kinetochore proteins, mitotic progression and chromosome segregation. The CENPA-NAC complex recruits the CENPA-CAD (nucleosome distal) complex and may be involved in incorporation of newly synthesized CENPA into centromeres. Part of a nucleosome-associated complex that binds specifically to histone H3-containing nucleosomes at the centromere, as opposed to nucleosomes containing CENPA. Component of the heterotetrameric CENP-T-W-S-X complex that binds and supercoils DNA, and plays an important role in kinetochore assembly. CENPT has a fundamental role in kinetochore assembly and function. It is one of the inner kinetochore proteins, with most further proteins binding downstream. Required for normal chromosome organization and normal progress through mitosis.</text>
</comment>
<dbReference type="InterPro" id="IPR032373">
    <property type="entry name" value="CENP-T_N"/>
</dbReference>
<evidence type="ECO:0000256" key="2">
    <source>
        <dbReference type="ARBA" id="ARBA00004629"/>
    </source>
</evidence>
<reference evidence="18" key="1">
    <citation type="submission" date="2025-08" db="UniProtKB">
        <authorList>
            <consortium name="Ensembl"/>
        </authorList>
    </citation>
    <scope>IDENTIFICATION</scope>
</reference>
<keyword evidence="19" id="KW-1185">Reference proteome</keyword>
<evidence type="ECO:0000256" key="10">
    <source>
        <dbReference type="ARBA" id="ARBA00023242"/>
    </source>
</evidence>
<feature type="compositionally biased region" description="Polar residues" evidence="15">
    <location>
        <begin position="365"/>
        <end position="381"/>
    </location>
</feature>
<sequence>MASRGGGTPAASGASGPAELQLPQGPRGLSPPPPPPPRNYADHNAPRRRRNYPPHTAPRPLPALARVSREEAGGGNRWAVTGPAMADRRPRARPGLRRSGHNARAVAQTGSSVENKSKSVRSTLAKQGLGVFPDLRNGTPRLMLKRVMQNQPQVSPLAPLISNHEDTKEAHSEVPSQRVSSMGELQLPDVAPEDTSTTVFNMKKKRRKFSISEFERAAESRLPQYQAQSALDSTVMTRSLRMSVGSLLAPDTVEKRGLLRRPKTRRAVDMQAFEGRVEQNLLKSKGQNDLVDSQSASGIRTSMLTSDAEMMMNSTELFVQPLLDEESQNKLSALEPQLSDSKTSAQRSPISDADQEEARLEGLVSSVSTNQERTQRYSKSTGLDDEHVDRMSHVSPETPAKQGEEKQDHSQQSNPVAKISVAEEEVVCSVYRWNSSLPSKSSSTHLGSPVTLNVSRMHLRQVVSHIIEDLELSDTEEEMINTENGVEQKKIFQEAAERGASAGHSEHLEKKLAEKAELQITAGHASRGETEVAPSAGKEVEEGSTGAHSSPRAEHEITRGIGAESLGRPSHAFSSFEKPEVTPVDETDEQGDELQDEAMMLNLDSSVGEPAEDEAEQPESQEVSMKTPTFVRAPPHKLLLSAKPAKASAPSFPQSSPLKLLQPKTAPKRLRTSQKKPREPQVPRSLIKAIFRHFAKMPVTRDAFQIVEKCSERYFKQLSDDLEAYSHHAGRKTVEAADLEVLMRRQGLVTDKMPLRVLIERHLPLEYRRLLIPVAVSGNKVIPSK</sequence>
<keyword evidence="10" id="KW-0539">Nucleus</keyword>
<dbReference type="PANTHER" id="PTHR46904:SF1">
    <property type="entry name" value="CENTROMERE PROTEIN T"/>
    <property type="match status" value="1"/>
</dbReference>
<evidence type="ECO:0000256" key="8">
    <source>
        <dbReference type="ARBA" id="ARBA00022838"/>
    </source>
</evidence>
<proteinExistence type="inferred from homology"/>
<dbReference type="GO" id="GO:0005634">
    <property type="term" value="C:nucleus"/>
    <property type="evidence" value="ECO:0007669"/>
    <property type="project" value="UniProtKB-SubCell"/>
</dbReference>
<evidence type="ECO:0000259" key="17">
    <source>
        <dbReference type="Pfam" id="PF16171"/>
    </source>
</evidence>
<reference evidence="18" key="2">
    <citation type="submission" date="2025-09" db="UniProtKB">
        <authorList>
            <consortium name="Ensembl"/>
        </authorList>
    </citation>
    <scope>IDENTIFICATION</scope>
</reference>
<feature type="domain" description="CENP-T/Histone H4 histone fold" evidence="16">
    <location>
        <begin position="679"/>
        <end position="773"/>
    </location>
</feature>
<dbReference type="PANTHER" id="PTHR46904">
    <property type="entry name" value="CENTROMERE PROTEIN T"/>
    <property type="match status" value="1"/>
</dbReference>
<dbReference type="InterPro" id="IPR028255">
    <property type="entry name" value="CENP-T"/>
</dbReference>
<feature type="compositionally biased region" description="Low complexity" evidence="15">
    <location>
        <begin position="9"/>
        <end position="28"/>
    </location>
</feature>
<dbReference type="OrthoDB" id="10071681at2759"/>
<keyword evidence="7" id="KW-0498">Mitosis</keyword>
<comment type="similarity">
    <text evidence="3">Belongs to the CENP-T/CNN1 family.</text>
</comment>
<dbReference type="GO" id="GO:0003677">
    <property type="term" value="F:DNA binding"/>
    <property type="evidence" value="ECO:0007669"/>
    <property type="project" value="UniProtKB-KW"/>
</dbReference>
<dbReference type="Ensembl" id="ENSZALT00000021023.1">
    <property type="protein sequence ID" value="ENSZALP00000015629.1"/>
    <property type="gene ID" value="ENSZALG00000012784.1"/>
</dbReference>
<dbReference type="GO" id="GO:0051301">
    <property type="term" value="P:cell division"/>
    <property type="evidence" value="ECO:0007669"/>
    <property type="project" value="UniProtKB-KW"/>
</dbReference>
<dbReference type="KEGG" id="zab:102073589"/>
<dbReference type="CTD" id="80152"/>
<evidence type="ECO:0000256" key="6">
    <source>
        <dbReference type="ARBA" id="ARBA00022618"/>
    </source>
</evidence>
<comment type="subunit">
    <text evidence="14">Component of the CENPA-CAD complex, composed of CENPI, CENPK, CENPL, CENPO, CENPP, CENPQ, CENPR and CENPS. The CENPA-CAD complex is probably recruited on centromeres by the CENPA-NAC complex, at least composed of CENPA, CENPC, CENPH, CENPM, CENPN, CENPT and CENPU. Identified in a centromeric complex containing histones H2A, H2B, H3 and H4, and at least CENPA, CENPB, CENPC, CENPT, CENPN, HJURP, SUPT16H, SSRP1 and RSF1. Interacts (via N-terminus) with the NDC80 complex. Heterodimer with CENPW; this dimer coassembles with CENPS-CENPX heterodimers at centromeres to form the tetrameric CENP-T-W-S-X complex.</text>
</comment>
<evidence type="ECO:0000256" key="5">
    <source>
        <dbReference type="ARBA" id="ARBA00022454"/>
    </source>
</evidence>
<evidence type="ECO:0000256" key="13">
    <source>
        <dbReference type="ARBA" id="ARBA00045461"/>
    </source>
</evidence>
<dbReference type="GO" id="GO:0046982">
    <property type="term" value="F:protein heterodimerization activity"/>
    <property type="evidence" value="ECO:0007669"/>
    <property type="project" value="InterPro"/>
</dbReference>
<evidence type="ECO:0000256" key="11">
    <source>
        <dbReference type="ARBA" id="ARBA00023306"/>
    </source>
</evidence>
<evidence type="ECO:0000256" key="14">
    <source>
        <dbReference type="ARBA" id="ARBA00046865"/>
    </source>
</evidence>
<dbReference type="Gene3D" id="1.10.20.10">
    <property type="entry name" value="Histone, subunit A"/>
    <property type="match status" value="1"/>
</dbReference>
<evidence type="ECO:0000256" key="9">
    <source>
        <dbReference type="ARBA" id="ARBA00023125"/>
    </source>
</evidence>
<dbReference type="GO" id="GO:0051382">
    <property type="term" value="P:kinetochore assembly"/>
    <property type="evidence" value="ECO:0007669"/>
    <property type="project" value="InterPro"/>
</dbReference>
<keyword evidence="8" id="KW-0995">Kinetochore</keyword>
<evidence type="ECO:0000256" key="12">
    <source>
        <dbReference type="ARBA" id="ARBA00023328"/>
    </source>
</evidence>
<dbReference type="InterPro" id="IPR035425">
    <property type="entry name" value="CENP-T/H4_C"/>
</dbReference>
<evidence type="ECO:0000313" key="18">
    <source>
        <dbReference type="Ensembl" id="ENSZALP00000015629.1"/>
    </source>
</evidence>
<evidence type="ECO:0000259" key="16">
    <source>
        <dbReference type="Pfam" id="PF15511"/>
    </source>
</evidence>
<feature type="domain" description="Centromere kinetochore component CENP-T N-terminal" evidence="17">
    <location>
        <begin position="99"/>
        <end position="367"/>
    </location>
</feature>
<feature type="compositionally biased region" description="Low complexity" evidence="15">
    <location>
        <begin position="643"/>
        <end position="658"/>
    </location>
</feature>
<keyword evidence="12" id="KW-0137">Centromere</keyword>
<feature type="compositionally biased region" description="Basic and acidic residues" evidence="15">
    <location>
        <begin position="382"/>
        <end position="392"/>
    </location>
</feature>
<dbReference type="InterPro" id="IPR009072">
    <property type="entry name" value="Histone-fold"/>
</dbReference>
<keyword evidence="6" id="KW-0132">Cell division</keyword>
<gene>
    <name evidence="18" type="primary">CENPT</name>
</gene>
<feature type="compositionally biased region" description="Basic residues" evidence="15">
    <location>
        <begin position="90"/>
        <end position="101"/>
    </location>
</feature>
<evidence type="ECO:0000256" key="15">
    <source>
        <dbReference type="SAM" id="MobiDB-lite"/>
    </source>
</evidence>
<protein>
    <recommendedName>
        <fullName evidence="4">Centromere protein T</fullName>
    </recommendedName>
</protein>
<dbReference type="SUPFAM" id="SSF47113">
    <property type="entry name" value="Histone-fold"/>
    <property type="match status" value="1"/>
</dbReference>
<feature type="region of interest" description="Disordered" evidence="15">
    <location>
        <begin position="524"/>
        <end position="590"/>
    </location>
</feature>
<evidence type="ECO:0000256" key="7">
    <source>
        <dbReference type="ARBA" id="ARBA00022776"/>
    </source>
</evidence>
<organism evidence="18 19">
    <name type="scientific">Zonotrichia albicollis</name>
    <name type="common">White-throated sparrow</name>
    <name type="synonym">Fringilla albicollis</name>
    <dbReference type="NCBI Taxonomy" id="44394"/>
    <lineage>
        <taxon>Eukaryota</taxon>
        <taxon>Metazoa</taxon>
        <taxon>Chordata</taxon>
        <taxon>Craniata</taxon>
        <taxon>Vertebrata</taxon>
        <taxon>Euteleostomi</taxon>
        <taxon>Archelosauria</taxon>
        <taxon>Archosauria</taxon>
        <taxon>Dinosauria</taxon>
        <taxon>Saurischia</taxon>
        <taxon>Theropoda</taxon>
        <taxon>Coelurosauria</taxon>
        <taxon>Aves</taxon>
        <taxon>Neognathae</taxon>
        <taxon>Neoaves</taxon>
        <taxon>Telluraves</taxon>
        <taxon>Australaves</taxon>
        <taxon>Passeriformes</taxon>
        <taxon>Passerellidae</taxon>
        <taxon>Zonotrichia</taxon>
    </lineage>
</organism>